<comment type="caution">
    <text evidence="3">The sequence shown here is derived from an EMBL/GenBank/DDBJ whole genome shotgun (WGS) entry which is preliminary data.</text>
</comment>
<feature type="region of interest" description="Disordered" evidence="1">
    <location>
        <begin position="29"/>
        <end position="60"/>
    </location>
</feature>
<keyword evidence="2" id="KW-0812">Transmembrane</keyword>
<organism evidence="3 4">
    <name type="scientific">Trametes cubensis</name>
    <dbReference type="NCBI Taxonomy" id="1111947"/>
    <lineage>
        <taxon>Eukaryota</taxon>
        <taxon>Fungi</taxon>
        <taxon>Dikarya</taxon>
        <taxon>Basidiomycota</taxon>
        <taxon>Agaricomycotina</taxon>
        <taxon>Agaricomycetes</taxon>
        <taxon>Polyporales</taxon>
        <taxon>Polyporaceae</taxon>
        <taxon>Trametes</taxon>
    </lineage>
</organism>
<feature type="transmembrane region" description="Helical" evidence="2">
    <location>
        <begin position="66"/>
        <end position="88"/>
    </location>
</feature>
<feature type="region of interest" description="Disordered" evidence="1">
    <location>
        <begin position="98"/>
        <end position="149"/>
    </location>
</feature>
<keyword evidence="2" id="KW-0472">Membrane</keyword>
<accession>A0AAD7X4C6</accession>
<protein>
    <submittedName>
        <fullName evidence="3">Uncharacterized protein</fullName>
    </submittedName>
</protein>
<evidence type="ECO:0000313" key="3">
    <source>
        <dbReference type="EMBL" id="KAJ8462194.1"/>
    </source>
</evidence>
<reference evidence="3" key="1">
    <citation type="submission" date="2022-11" db="EMBL/GenBank/DDBJ databases">
        <title>Genome Sequence of Cubamyces cubensis.</title>
        <authorList>
            <person name="Buettner E."/>
        </authorList>
    </citation>
    <scope>NUCLEOTIDE SEQUENCE</scope>
    <source>
        <strain evidence="3">MPL-01</strain>
    </source>
</reference>
<dbReference type="AlphaFoldDB" id="A0AAD7X4C6"/>
<evidence type="ECO:0000256" key="2">
    <source>
        <dbReference type="SAM" id="Phobius"/>
    </source>
</evidence>
<sequence>MSVPPSIIPGRTSISLFSSVISISSLPTDTSLRSDTGSTTSLPNSTSAIPSNSTKFSTPPSRARSYVITILIPILSFILIAITVTLLYKQIQRGESSFKIPGRDRPYGPQAISNPSSDDPDRTPPGSESTQCGREQDANLNDASGSEPPVDIEQRINAVSPPGPCFKQTTLGSSLATASLGDLQGLIVRHASLTSSVRAIDERSAMSSLVDQSHAVQMAHAISRLREKRLLALFRPTTHPSNTLHPRIPQHLLAATSKPMDTERGPLDVELRTQPCIGTTSGLPIDLPPPYDLLRRGGPGPI</sequence>
<gene>
    <name evidence="3" type="ORF">ONZ51_g11060</name>
</gene>
<proteinExistence type="predicted"/>
<dbReference type="Proteomes" id="UP001215151">
    <property type="component" value="Unassembled WGS sequence"/>
</dbReference>
<name>A0AAD7X4C6_9APHY</name>
<evidence type="ECO:0000313" key="4">
    <source>
        <dbReference type="Proteomes" id="UP001215151"/>
    </source>
</evidence>
<keyword evidence="2" id="KW-1133">Transmembrane helix</keyword>
<keyword evidence="4" id="KW-1185">Reference proteome</keyword>
<feature type="compositionally biased region" description="Polar residues" evidence="1">
    <location>
        <begin position="126"/>
        <end position="144"/>
    </location>
</feature>
<dbReference type="EMBL" id="JAPEVG010000487">
    <property type="protein sequence ID" value="KAJ8462194.1"/>
    <property type="molecule type" value="Genomic_DNA"/>
</dbReference>
<evidence type="ECO:0000256" key="1">
    <source>
        <dbReference type="SAM" id="MobiDB-lite"/>
    </source>
</evidence>